<dbReference type="PROSITE" id="PS00059">
    <property type="entry name" value="ADH_ZINC"/>
    <property type="match status" value="1"/>
</dbReference>
<keyword evidence="1 4" id="KW-0479">Metal-binding</keyword>
<comment type="caution">
    <text evidence="6">The sequence shown here is derived from an EMBL/GenBank/DDBJ whole genome shotgun (WGS) entry which is preliminary data.</text>
</comment>
<dbReference type="CDD" id="cd08235">
    <property type="entry name" value="iditol_2_DH_like"/>
    <property type="match status" value="1"/>
</dbReference>
<dbReference type="Proteomes" id="UP000182278">
    <property type="component" value="Unassembled WGS sequence"/>
</dbReference>
<dbReference type="PANTHER" id="PTHR43401:SF2">
    <property type="entry name" value="L-THREONINE 3-DEHYDROGENASE"/>
    <property type="match status" value="1"/>
</dbReference>
<reference evidence="6 7" key="1">
    <citation type="journal article" date="2016" name="Environ. Microbiol.">
        <title>Genomic resolution of a cold subsurface aquifer community provides metabolic insights for novel microbes adapted to high CO concentrations.</title>
        <authorList>
            <person name="Probst A.J."/>
            <person name="Castelle C.J."/>
            <person name="Singh A."/>
            <person name="Brown C.T."/>
            <person name="Anantharaman K."/>
            <person name="Sharon I."/>
            <person name="Hug L.A."/>
            <person name="Burstein D."/>
            <person name="Emerson J.B."/>
            <person name="Thomas B.C."/>
            <person name="Banfield J.F."/>
        </authorList>
    </citation>
    <scope>NUCLEOTIDE SEQUENCE [LARGE SCALE GENOMIC DNA]</scope>
    <source>
        <strain evidence="6">CG1_02_38_46</strain>
    </source>
</reference>
<dbReference type="InterPro" id="IPR013149">
    <property type="entry name" value="ADH-like_C"/>
</dbReference>
<dbReference type="STRING" id="1817893.AUJ66_07990"/>
<dbReference type="InterPro" id="IPR013154">
    <property type="entry name" value="ADH-like_N"/>
</dbReference>
<accession>A0A1J4S8Y1</accession>
<gene>
    <name evidence="6" type="ORF">AUJ66_07990</name>
</gene>
<dbReference type="GO" id="GO:0008270">
    <property type="term" value="F:zinc ion binding"/>
    <property type="evidence" value="ECO:0007669"/>
    <property type="project" value="InterPro"/>
</dbReference>
<evidence type="ECO:0000256" key="4">
    <source>
        <dbReference type="RuleBase" id="RU361277"/>
    </source>
</evidence>
<evidence type="ECO:0000256" key="2">
    <source>
        <dbReference type="ARBA" id="ARBA00022833"/>
    </source>
</evidence>
<sequence length="346" mass="37238">MKAAVLEELNKILIKDVPEPQIEEGGMLVKVRACAVCGSDIRIYHYGNPRVKPPQVIGHEIAGDVVKVGKTVKEFKIGDRVAIGADVPCGECNFCRQGMGNNCKINYAIGYQFPGGFAEYIPLNTITVRYGPVHKIPGNLTYEESALAEPVACCINGLELSEVKLGDVVVIIGAGPIGCMLAGLAKTIGAGKVIIAQRSKKRLEMARLSGADVIISTTEENLINRTLEETEGNGADVIIVACASPDAQEESVQMINNHGRINYFGGLPKGSRKINIDSNIVHYKEAFVLGSHGSVPRHHKTALDLIASGAIKAKNYISHSFPLDKILDAFAAVEERVGMKIIINPW</sequence>
<dbReference type="EMBL" id="MNUO01000123">
    <property type="protein sequence ID" value="OIN95889.1"/>
    <property type="molecule type" value="Genomic_DNA"/>
</dbReference>
<evidence type="ECO:0000256" key="1">
    <source>
        <dbReference type="ARBA" id="ARBA00022723"/>
    </source>
</evidence>
<dbReference type="SUPFAM" id="SSF50129">
    <property type="entry name" value="GroES-like"/>
    <property type="match status" value="1"/>
</dbReference>
<dbReference type="PANTHER" id="PTHR43401">
    <property type="entry name" value="L-THREONINE 3-DEHYDROGENASE"/>
    <property type="match status" value="1"/>
</dbReference>
<evidence type="ECO:0000313" key="6">
    <source>
        <dbReference type="EMBL" id="OIN95889.1"/>
    </source>
</evidence>
<dbReference type="InterPro" id="IPR011032">
    <property type="entry name" value="GroES-like_sf"/>
</dbReference>
<feature type="domain" description="Enoyl reductase (ER)" evidence="5">
    <location>
        <begin position="7"/>
        <end position="343"/>
    </location>
</feature>
<evidence type="ECO:0000256" key="3">
    <source>
        <dbReference type="ARBA" id="ARBA00023002"/>
    </source>
</evidence>
<comment type="cofactor">
    <cofactor evidence="4">
        <name>Zn(2+)</name>
        <dbReference type="ChEBI" id="CHEBI:29105"/>
    </cofactor>
</comment>
<organism evidence="6 7">
    <name type="scientific">Candidatus Desantisbacteria bacterium CG1_02_38_46</name>
    <dbReference type="NCBI Taxonomy" id="1817893"/>
    <lineage>
        <taxon>Bacteria</taxon>
        <taxon>Candidatus Desantisiibacteriota</taxon>
    </lineage>
</organism>
<dbReference type="Pfam" id="PF08240">
    <property type="entry name" value="ADH_N"/>
    <property type="match status" value="1"/>
</dbReference>
<dbReference type="InterPro" id="IPR002328">
    <property type="entry name" value="ADH_Zn_CS"/>
</dbReference>
<dbReference type="AlphaFoldDB" id="A0A1J4S8Y1"/>
<keyword evidence="2 4" id="KW-0862">Zinc</keyword>
<comment type="similarity">
    <text evidence="4">Belongs to the zinc-containing alcohol dehydrogenase family.</text>
</comment>
<dbReference type="Gene3D" id="3.40.50.720">
    <property type="entry name" value="NAD(P)-binding Rossmann-like Domain"/>
    <property type="match status" value="1"/>
</dbReference>
<evidence type="ECO:0000259" key="5">
    <source>
        <dbReference type="SMART" id="SM00829"/>
    </source>
</evidence>
<dbReference type="GO" id="GO:0016491">
    <property type="term" value="F:oxidoreductase activity"/>
    <property type="evidence" value="ECO:0007669"/>
    <property type="project" value="UniProtKB-KW"/>
</dbReference>
<dbReference type="SUPFAM" id="SSF51735">
    <property type="entry name" value="NAD(P)-binding Rossmann-fold domains"/>
    <property type="match status" value="1"/>
</dbReference>
<evidence type="ECO:0000313" key="7">
    <source>
        <dbReference type="Proteomes" id="UP000182278"/>
    </source>
</evidence>
<dbReference type="InterPro" id="IPR050129">
    <property type="entry name" value="Zn_alcohol_dh"/>
</dbReference>
<protein>
    <submittedName>
        <fullName evidence="6">L-threonine 3-dehydrogenase</fullName>
    </submittedName>
</protein>
<dbReference type="InterPro" id="IPR036291">
    <property type="entry name" value="NAD(P)-bd_dom_sf"/>
</dbReference>
<name>A0A1J4S8Y1_9BACT</name>
<proteinExistence type="inferred from homology"/>
<dbReference type="Pfam" id="PF00107">
    <property type="entry name" value="ADH_zinc_N"/>
    <property type="match status" value="1"/>
</dbReference>
<keyword evidence="3" id="KW-0560">Oxidoreductase</keyword>
<dbReference type="SMART" id="SM00829">
    <property type="entry name" value="PKS_ER"/>
    <property type="match status" value="1"/>
</dbReference>
<dbReference type="InterPro" id="IPR020843">
    <property type="entry name" value="ER"/>
</dbReference>
<dbReference type="Gene3D" id="3.90.180.10">
    <property type="entry name" value="Medium-chain alcohol dehydrogenases, catalytic domain"/>
    <property type="match status" value="1"/>
</dbReference>